<name>A0A218WDX6_PUNGR</name>
<dbReference type="EMBL" id="MTKT01004609">
    <property type="protein sequence ID" value="OWM70668.1"/>
    <property type="molecule type" value="Genomic_DNA"/>
</dbReference>
<protein>
    <submittedName>
        <fullName evidence="2">Uncharacterized protein</fullName>
    </submittedName>
</protein>
<proteinExistence type="predicted"/>
<evidence type="ECO:0000256" key="1">
    <source>
        <dbReference type="SAM" id="SignalP"/>
    </source>
</evidence>
<reference evidence="3" key="1">
    <citation type="journal article" date="2017" name="Plant J.">
        <title>The pomegranate (Punica granatum L.) genome and the genomics of punicalagin biosynthesis.</title>
        <authorList>
            <person name="Qin G."/>
            <person name="Xu C."/>
            <person name="Ming R."/>
            <person name="Tang H."/>
            <person name="Guyot R."/>
            <person name="Kramer E.M."/>
            <person name="Hu Y."/>
            <person name="Yi X."/>
            <person name="Qi Y."/>
            <person name="Xu X."/>
            <person name="Gao Z."/>
            <person name="Pan H."/>
            <person name="Jian J."/>
            <person name="Tian Y."/>
            <person name="Yue Z."/>
            <person name="Xu Y."/>
        </authorList>
    </citation>
    <scope>NUCLEOTIDE SEQUENCE [LARGE SCALE GENOMIC DNA]</scope>
    <source>
        <strain evidence="3">cv. Dabenzi</strain>
    </source>
</reference>
<gene>
    <name evidence="2" type="ORF">CDL15_Pgr014341</name>
</gene>
<dbReference type="Proteomes" id="UP000197138">
    <property type="component" value="Unassembled WGS sequence"/>
</dbReference>
<evidence type="ECO:0000313" key="3">
    <source>
        <dbReference type="Proteomes" id="UP000197138"/>
    </source>
</evidence>
<sequence length="53" mass="6068">MGFALSKACQVFFFISVFIAPPISHVSISQLSRRYVHCPGSEAMKHVYHYSYE</sequence>
<organism evidence="2 3">
    <name type="scientific">Punica granatum</name>
    <name type="common">Pomegranate</name>
    <dbReference type="NCBI Taxonomy" id="22663"/>
    <lineage>
        <taxon>Eukaryota</taxon>
        <taxon>Viridiplantae</taxon>
        <taxon>Streptophyta</taxon>
        <taxon>Embryophyta</taxon>
        <taxon>Tracheophyta</taxon>
        <taxon>Spermatophyta</taxon>
        <taxon>Magnoliopsida</taxon>
        <taxon>eudicotyledons</taxon>
        <taxon>Gunneridae</taxon>
        <taxon>Pentapetalae</taxon>
        <taxon>rosids</taxon>
        <taxon>malvids</taxon>
        <taxon>Myrtales</taxon>
        <taxon>Lythraceae</taxon>
        <taxon>Punica</taxon>
    </lineage>
</organism>
<keyword evidence="1" id="KW-0732">Signal</keyword>
<dbReference type="AlphaFoldDB" id="A0A218WDX6"/>
<evidence type="ECO:0000313" key="2">
    <source>
        <dbReference type="EMBL" id="OWM70668.1"/>
    </source>
</evidence>
<accession>A0A218WDX6</accession>
<feature type="signal peptide" evidence="1">
    <location>
        <begin position="1"/>
        <end position="25"/>
    </location>
</feature>
<feature type="chain" id="PRO_5012262181" evidence="1">
    <location>
        <begin position="26"/>
        <end position="53"/>
    </location>
</feature>
<comment type="caution">
    <text evidence="2">The sequence shown here is derived from an EMBL/GenBank/DDBJ whole genome shotgun (WGS) entry which is preliminary data.</text>
</comment>